<evidence type="ECO:0000313" key="1">
    <source>
        <dbReference type="EMBL" id="KAK3700005.1"/>
    </source>
</evidence>
<comment type="caution">
    <text evidence="1">The sequence shown here is derived from an EMBL/GenBank/DDBJ whole genome shotgun (WGS) entry which is preliminary data.</text>
</comment>
<organism evidence="1 2">
    <name type="scientific">Vermiconidia calcicola</name>
    <dbReference type="NCBI Taxonomy" id="1690605"/>
    <lineage>
        <taxon>Eukaryota</taxon>
        <taxon>Fungi</taxon>
        <taxon>Dikarya</taxon>
        <taxon>Ascomycota</taxon>
        <taxon>Pezizomycotina</taxon>
        <taxon>Dothideomycetes</taxon>
        <taxon>Dothideomycetidae</taxon>
        <taxon>Mycosphaerellales</taxon>
        <taxon>Extremaceae</taxon>
        <taxon>Vermiconidia</taxon>
    </lineage>
</organism>
<reference evidence="1" key="1">
    <citation type="submission" date="2023-07" db="EMBL/GenBank/DDBJ databases">
        <title>Black Yeasts Isolated from many extreme environments.</title>
        <authorList>
            <person name="Coleine C."/>
            <person name="Stajich J.E."/>
            <person name="Selbmann L."/>
        </authorList>
    </citation>
    <scope>NUCLEOTIDE SEQUENCE</scope>
    <source>
        <strain evidence="1">CCFEE 5714</strain>
    </source>
</reference>
<dbReference type="EMBL" id="JAUTXU010000190">
    <property type="protein sequence ID" value="KAK3700005.1"/>
    <property type="molecule type" value="Genomic_DNA"/>
</dbReference>
<evidence type="ECO:0000313" key="2">
    <source>
        <dbReference type="Proteomes" id="UP001281147"/>
    </source>
</evidence>
<dbReference type="Proteomes" id="UP001281147">
    <property type="component" value="Unassembled WGS sequence"/>
</dbReference>
<accession>A0ACC3MPS0</accession>
<name>A0ACC3MPS0_9PEZI</name>
<proteinExistence type="predicted"/>
<keyword evidence="2" id="KW-1185">Reference proteome</keyword>
<sequence length="71" mass="8053">MAQTPQQRKANIAYARAQEQKMGKPPSEIKKKQDKAQKPPIPRIWVYLLLFVVCGGIIFELVRIIWGAFGG</sequence>
<gene>
    <name evidence="1" type="ORF">LTR37_016165</name>
</gene>
<protein>
    <submittedName>
        <fullName evidence="1">Uncharacterized protein</fullName>
    </submittedName>
</protein>